<dbReference type="InterPro" id="IPR044217">
    <property type="entry name" value="CLPT1/2"/>
</dbReference>
<evidence type="ECO:0000259" key="2">
    <source>
        <dbReference type="PROSITE" id="PS51903"/>
    </source>
</evidence>
<dbReference type="Gene3D" id="1.10.1780.10">
    <property type="entry name" value="Clp, N-terminal domain"/>
    <property type="match status" value="2"/>
</dbReference>
<feature type="domain" description="Clp R" evidence="2">
    <location>
        <begin position="2"/>
        <end position="181"/>
    </location>
</feature>
<dbReference type="Proteomes" id="UP001165074">
    <property type="component" value="Unassembled WGS sequence"/>
</dbReference>
<keyword evidence="4" id="KW-1185">Reference proteome</keyword>
<proteinExistence type="predicted"/>
<comment type="caution">
    <text evidence="3">The sequence shown here is derived from an EMBL/GenBank/DDBJ whole genome shotgun (WGS) entry which is preliminary data.</text>
</comment>
<protein>
    <recommendedName>
        <fullName evidence="2">Clp R domain-containing protein</fullName>
    </recommendedName>
</protein>
<dbReference type="InterPro" id="IPR036628">
    <property type="entry name" value="Clp_N_dom_sf"/>
</dbReference>
<evidence type="ECO:0000256" key="1">
    <source>
        <dbReference type="PROSITE-ProRule" id="PRU01251"/>
    </source>
</evidence>
<dbReference type="AlphaFoldDB" id="A0A9W6S8H3"/>
<dbReference type="SUPFAM" id="SSF81923">
    <property type="entry name" value="Double Clp-N motif"/>
    <property type="match status" value="2"/>
</dbReference>
<dbReference type="PANTHER" id="PTHR47016:SF5">
    <property type="entry name" value="CLP DOMAIN SUPERFAMILY PROTEIN"/>
    <property type="match status" value="1"/>
</dbReference>
<dbReference type="RefSeq" id="WP_349497901.1">
    <property type="nucleotide sequence ID" value="NZ_BSTK01000016.1"/>
</dbReference>
<accession>A0A9W6S8H3</accession>
<reference evidence="3" key="1">
    <citation type="submission" date="2023-03" db="EMBL/GenBank/DDBJ databases">
        <title>Actinoallomurus iriomotensis NBRC 103684.</title>
        <authorList>
            <person name="Ichikawa N."/>
            <person name="Sato H."/>
            <person name="Tonouchi N."/>
        </authorList>
    </citation>
    <scope>NUCLEOTIDE SEQUENCE</scope>
    <source>
        <strain evidence="3">NBRC 103684</strain>
    </source>
</reference>
<name>A0A9W6S8H3_9ACTN</name>
<dbReference type="Pfam" id="PF02861">
    <property type="entry name" value="Clp_N"/>
    <property type="match status" value="2"/>
</dbReference>
<evidence type="ECO:0000313" key="4">
    <source>
        <dbReference type="Proteomes" id="UP001165074"/>
    </source>
</evidence>
<sequence length="184" mass="20109">MFERFTKEARAVVVRAQEEARRLRAPFIDTEHLLLAMLDAGAGPAARALRDRGADPDELRRRIAGIAGPSRDDLDPDALATLGIDLDEVRRVTEATFGPGALDARSRKPYRAGHIPFGRRAKKVLELSLRETLRLGHNHLGTGHLLLGLIREGEGLAARVLVESGVELTALRDDVIRLMASEAA</sequence>
<keyword evidence="1" id="KW-0677">Repeat</keyword>
<organism evidence="3 4">
    <name type="scientific">Actinoallomurus iriomotensis</name>
    <dbReference type="NCBI Taxonomy" id="478107"/>
    <lineage>
        <taxon>Bacteria</taxon>
        <taxon>Bacillati</taxon>
        <taxon>Actinomycetota</taxon>
        <taxon>Actinomycetes</taxon>
        <taxon>Streptosporangiales</taxon>
        <taxon>Thermomonosporaceae</taxon>
        <taxon>Actinoallomurus</taxon>
    </lineage>
</organism>
<dbReference type="InterPro" id="IPR004176">
    <property type="entry name" value="Clp_R_N"/>
</dbReference>
<dbReference type="PROSITE" id="PS51903">
    <property type="entry name" value="CLP_R"/>
    <property type="match status" value="1"/>
</dbReference>
<gene>
    <name evidence="3" type="ORF">Airi02_083750</name>
</gene>
<dbReference type="EMBL" id="BSTK01000016">
    <property type="protein sequence ID" value="GLY90446.1"/>
    <property type="molecule type" value="Genomic_DNA"/>
</dbReference>
<dbReference type="PANTHER" id="PTHR47016">
    <property type="entry name" value="ATP-DEPENDENT CLP PROTEASE ATP-BINDING SUBUNIT CLPT1, CHLOROPLASTIC"/>
    <property type="match status" value="1"/>
</dbReference>
<evidence type="ECO:0000313" key="3">
    <source>
        <dbReference type="EMBL" id="GLY90446.1"/>
    </source>
</evidence>